<evidence type="ECO:0000313" key="1">
    <source>
        <dbReference type="EMBL" id="TLX74494.1"/>
    </source>
</evidence>
<evidence type="ECO:0000313" key="2">
    <source>
        <dbReference type="Proteomes" id="UP000306635"/>
    </source>
</evidence>
<dbReference type="EMBL" id="SWDV01000024">
    <property type="protein sequence ID" value="TLX74494.1"/>
    <property type="molecule type" value="Genomic_DNA"/>
</dbReference>
<comment type="caution">
    <text evidence="1">The sequence shown here is derived from an EMBL/GenBank/DDBJ whole genome shotgun (WGS) entry which is preliminary data.</text>
</comment>
<dbReference type="OrthoDB" id="7500397at2"/>
<reference evidence="1 2" key="1">
    <citation type="submission" date="2019-04" db="EMBL/GenBank/DDBJ databases">
        <authorList>
            <person name="Li M."/>
        </authorList>
    </citation>
    <scope>NUCLEOTIDE SEQUENCE [LARGE SCALE GENOMIC DNA]</scope>
    <source>
        <strain evidence="1 2">LAM1902</strain>
    </source>
</reference>
<dbReference type="Pfam" id="PF03692">
    <property type="entry name" value="CxxCxxCC"/>
    <property type="match status" value="1"/>
</dbReference>
<proteinExistence type="predicted"/>
<accession>A0A5R9QWG3</accession>
<sequence length="377" mass="41191">MSPHRRGSVARCALMDAECRTGFTRFSCHPCYRQLARPEDRARIALNRTTALEATAWRMAGLKAREARPCPGARAHAVTPGLLDSCPIGNLCPPLQARIYLAAGRPCSLPSTSSGEHRHACGSMTLDRQHPVRFGCVGCGACCRGRYVPLTLAESQAWLRRGDEVAILLEAFLTDDVLAHDAHHDHYSRRASEVPCGTARLNLIPIFVGVAQPQCPNLDANDRCTIHTERPLVCRIYPMEINPFIAIDPANKECPPESWSSAATEVLIASDARVDPALAQLIEESRAADRRDAAEKVAICQQLGYTVTAYKGNGLALYRPERERLFDAVSRRGAAPLEGHRWTVEAHGASVLAVLQQQGVQLIDTVNSEHLFLPLGG</sequence>
<organism evidence="1 2">
    <name type="scientific">Pseudomonas nicosulfuronedens</name>
    <dbReference type="NCBI Taxonomy" id="2571105"/>
    <lineage>
        <taxon>Bacteria</taxon>
        <taxon>Pseudomonadati</taxon>
        <taxon>Pseudomonadota</taxon>
        <taxon>Gammaproteobacteria</taxon>
        <taxon>Pseudomonadales</taxon>
        <taxon>Pseudomonadaceae</taxon>
        <taxon>Pseudomonas</taxon>
    </lineage>
</organism>
<dbReference type="InterPro" id="IPR005358">
    <property type="entry name" value="Puta_zinc/iron-chelating_dom"/>
</dbReference>
<keyword evidence="2" id="KW-1185">Reference proteome</keyword>
<protein>
    <submittedName>
        <fullName evidence="1">YkgJ family cysteine cluster protein</fullName>
    </submittedName>
</protein>
<dbReference type="Proteomes" id="UP000306635">
    <property type="component" value="Unassembled WGS sequence"/>
</dbReference>
<dbReference type="AlphaFoldDB" id="A0A5R9QWG3"/>
<name>A0A5R9QWG3_9PSED</name>
<gene>
    <name evidence="1" type="ORF">FAS41_18620</name>
</gene>